<reference evidence="3 4" key="1">
    <citation type="submission" date="2022-03" db="EMBL/GenBank/DDBJ databases">
        <authorList>
            <person name="Macdonald S."/>
            <person name="Ahmed S."/>
            <person name="Newling K."/>
        </authorList>
    </citation>
    <scope>NUCLEOTIDE SEQUENCE [LARGE SCALE GENOMIC DNA]</scope>
</reference>
<evidence type="ECO:0000256" key="1">
    <source>
        <dbReference type="SAM" id="Coils"/>
    </source>
</evidence>
<evidence type="ECO:0000313" key="3">
    <source>
        <dbReference type="EMBL" id="CAH8360174.1"/>
    </source>
</evidence>
<evidence type="ECO:0000256" key="2">
    <source>
        <dbReference type="SAM" id="MobiDB-lite"/>
    </source>
</evidence>
<proteinExistence type="predicted"/>
<comment type="caution">
    <text evidence="3">The sequence shown here is derived from an EMBL/GenBank/DDBJ whole genome shotgun (WGS) entry which is preliminary data.</text>
</comment>
<accession>A0ABC8KMX4</accession>
<keyword evidence="1" id="KW-0175">Coiled coil</keyword>
<dbReference type="EMBL" id="CAKOAT010279599">
    <property type="protein sequence ID" value="CAH8360174.1"/>
    <property type="molecule type" value="Genomic_DNA"/>
</dbReference>
<sequence length="149" mass="16767">MDDSTPRKLKISPDHVTVPTPTATEASQDHSSSPSTSHPKEDNISLRSLSQSQSSTRRKLKRAALMLNLFSLRRLPWVSDGQEKVELPAAELESLRSELSDLEERESDLKAQLEHVDEVLRSARLSGYLFIRSRWEALHGEPPPLDDAE</sequence>
<feature type="coiled-coil region" evidence="1">
    <location>
        <begin position="92"/>
        <end position="119"/>
    </location>
</feature>
<dbReference type="AlphaFoldDB" id="A0ABC8KMX4"/>
<feature type="compositionally biased region" description="Low complexity" evidence="2">
    <location>
        <begin position="45"/>
        <end position="55"/>
    </location>
</feature>
<protein>
    <submittedName>
        <fullName evidence="3">Uncharacterized protein</fullName>
    </submittedName>
</protein>
<dbReference type="PANTHER" id="PTHR34837:SF2">
    <property type="entry name" value="OS05G0595500 PROTEIN"/>
    <property type="match status" value="1"/>
</dbReference>
<dbReference type="PANTHER" id="PTHR34837">
    <property type="entry name" value="OS05G0595500 PROTEIN"/>
    <property type="match status" value="1"/>
</dbReference>
<evidence type="ECO:0000313" key="4">
    <source>
        <dbReference type="Proteomes" id="UP001642260"/>
    </source>
</evidence>
<dbReference type="Proteomes" id="UP001642260">
    <property type="component" value="Unassembled WGS sequence"/>
</dbReference>
<feature type="region of interest" description="Disordered" evidence="2">
    <location>
        <begin position="1"/>
        <end position="57"/>
    </location>
</feature>
<name>A0ABC8KMX4_ERUVS</name>
<keyword evidence="4" id="KW-1185">Reference proteome</keyword>
<organism evidence="3 4">
    <name type="scientific">Eruca vesicaria subsp. sativa</name>
    <name type="common">Garden rocket</name>
    <name type="synonym">Eruca sativa</name>
    <dbReference type="NCBI Taxonomy" id="29727"/>
    <lineage>
        <taxon>Eukaryota</taxon>
        <taxon>Viridiplantae</taxon>
        <taxon>Streptophyta</taxon>
        <taxon>Embryophyta</taxon>
        <taxon>Tracheophyta</taxon>
        <taxon>Spermatophyta</taxon>
        <taxon>Magnoliopsida</taxon>
        <taxon>eudicotyledons</taxon>
        <taxon>Gunneridae</taxon>
        <taxon>Pentapetalae</taxon>
        <taxon>rosids</taxon>
        <taxon>malvids</taxon>
        <taxon>Brassicales</taxon>
        <taxon>Brassicaceae</taxon>
        <taxon>Brassiceae</taxon>
        <taxon>Eruca</taxon>
    </lineage>
</organism>
<gene>
    <name evidence="3" type="ORF">ERUC_LOCUS25930</name>
</gene>